<dbReference type="CDD" id="cd06587">
    <property type="entry name" value="VOC"/>
    <property type="match status" value="1"/>
</dbReference>
<dbReference type="Proteomes" id="UP000784880">
    <property type="component" value="Unassembled WGS sequence"/>
</dbReference>
<dbReference type="InterPro" id="IPR004360">
    <property type="entry name" value="Glyas_Fos-R_dOase_dom"/>
</dbReference>
<sequence>MAKRLGFTYIFCNDLERMKWFYTKILHLNLIWDSKTSIAFKIGEHQLSIEFNENFNILSSKFSNQPGWEGGTEPRTGWSLECDKEDFIEIVNSAIMNEIPAYYNEPNWKGYWSFPILDPMNNTIEITCTAEDIPNNI</sequence>
<name>A0ABS6JJ06_9BACI</name>
<dbReference type="RefSeq" id="WP_217066499.1">
    <property type="nucleotide sequence ID" value="NZ_JAHQCS010000096.1"/>
</dbReference>
<dbReference type="EMBL" id="JAHQCS010000096">
    <property type="protein sequence ID" value="MBU9712313.1"/>
    <property type="molecule type" value="Genomic_DNA"/>
</dbReference>
<comment type="caution">
    <text evidence="2">The sequence shown here is derived from an EMBL/GenBank/DDBJ whole genome shotgun (WGS) entry which is preliminary data.</text>
</comment>
<gene>
    <name evidence="2" type="ORF">KS419_11230</name>
</gene>
<accession>A0ABS6JJ06</accession>
<proteinExistence type="predicted"/>
<evidence type="ECO:0000313" key="3">
    <source>
        <dbReference type="Proteomes" id="UP000784880"/>
    </source>
</evidence>
<feature type="domain" description="Glyoxalase/fosfomycin resistance/dioxygenase" evidence="1">
    <location>
        <begin position="6"/>
        <end position="54"/>
    </location>
</feature>
<keyword evidence="3" id="KW-1185">Reference proteome</keyword>
<organism evidence="2 3">
    <name type="scientific">Evansella tamaricis</name>
    <dbReference type="NCBI Taxonomy" id="2069301"/>
    <lineage>
        <taxon>Bacteria</taxon>
        <taxon>Bacillati</taxon>
        <taxon>Bacillota</taxon>
        <taxon>Bacilli</taxon>
        <taxon>Bacillales</taxon>
        <taxon>Bacillaceae</taxon>
        <taxon>Evansella</taxon>
    </lineage>
</organism>
<protein>
    <submittedName>
        <fullName evidence="2">VOC family protein</fullName>
    </submittedName>
</protein>
<evidence type="ECO:0000313" key="2">
    <source>
        <dbReference type="EMBL" id="MBU9712313.1"/>
    </source>
</evidence>
<reference evidence="2 3" key="1">
    <citation type="submission" date="2021-06" db="EMBL/GenBank/DDBJ databases">
        <title>Bacillus sp. RD4P76, an endophyte from a halophyte.</title>
        <authorList>
            <person name="Sun J.-Q."/>
        </authorList>
    </citation>
    <scope>NUCLEOTIDE SEQUENCE [LARGE SCALE GENOMIC DNA]</scope>
    <source>
        <strain evidence="2 3">CGMCC 1.15917</strain>
    </source>
</reference>
<dbReference type="Pfam" id="PF00903">
    <property type="entry name" value="Glyoxalase"/>
    <property type="match status" value="1"/>
</dbReference>
<evidence type="ECO:0000259" key="1">
    <source>
        <dbReference type="Pfam" id="PF00903"/>
    </source>
</evidence>